<comment type="catalytic activity">
    <reaction evidence="7">
        <text>a 2'-deoxycytidine in DNA + S-adenosyl-L-methionine = a 5-methyl-2'-deoxycytidine in DNA + S-adenosyl-L-homocysteine + H(+)</text>
        <dbReference type="Rhea" id="RHEA:13681"/>
        <dbReference type="Rhea" id="RHEA-COMP:11369"/>
        <dbReference type="Rhea" id="RHEA-COMP:11370"/>
        <dbReference type="ChEBI" id="CHEBI:15378"/>
        <dbReference type="ChEBI" id="CHEBI:57856"/>
        <dbReference type="ChEBI" id="CHEBI:59789"/>
        <dbReference type="ChEBI" id="CHEBI:85452"/>
        <dbReference type="ChEBI" id="CHEBI:85454"/>
        <dbReference type="EC" id="2.1.1.37"/>
    </reaction>
</comment>
<keyword evidence="3 5" id="KW-0949">S-adenosyl-L-methionine</keyword>
<dbReference type="EC" id="2.1.1.37" evidence="7"/>
<comment type="similarity">
    <text evidence="5 6">Belongs to the class I-like SAM-binding methyltransferase superfamily. C5-methyltransferase family.</text>
</comment>
<dbReference type="InterPro" id="IPR050750">
    <property type="entry name" value="C5-MTase"/>
</dbReference>
<name>A0ABW5RTB2_9BACI</name>
<accession>A0ABW5RTB2</accession>
<dbReference type="PANTHER" id="PTHR46098:SF1">
    <property type="entry name" value="TRNA (CYTOSINE(38)-C(5))-METHYLTRANSFERASE"/>
    <property type="match status" value="1"/>
</dbReference>
<dbReference type="SUPFAM" id="SSF53335">
    <property type="entry name" value="S-adenosyl-L-methionine-dependent methyltransferases"/>
    <property type="match status" value="1"/>
</dbReference>
<dbReference type="InterPro" id="IPR031303">
    <property type="entry name" value="C5_meth_CS"/>
</dbReference>
<gene>
    <name evidence="8" type="primary">dcm</name>
    <name evidence="8" type="ORF">ACFSUL_14465</name>
</gene>
<keyword evidence="4" id="KW-0680">Restriction system</keyword>
<protein>
    <recommendedName>
        <fullName evidence="7">Cytosine-specific methyltransferase</fullName>
        <ecNumber evidence="7">2.1.1.37</ecNumber>
    </recommendedName>
</protein>
<keyword evidence="1 5" id="KW-0489">Methyltransferase</keyword>
<dbReference type="NCBIfam" id="TIGR00675">
    <property type="entry name" value="dcm"/>
    <property type="match status" value="1"/>
</dbReference>
<organism evidence="8 9">
    <name type="scientific">Bacillus seohaeanensis</name>
    <dbReference type="NCBI Taxonomy" id="284580"/>
    <lineage>
        <taxon>Bacteria</taxon>
        <taxon>Bacillati</taxon>
        <taxon>Bacillota</taxon>
        <taxon>Bacilli</taxon>
        <taxon>Bacillales</taxon>
        <taxon>Bacillaceae</taxon>
        <taxon>Bacillus</taxon>
    </lineage>
</organism>
<dbReference type="PANTHER" id="PTHR46098">
    <property type="entry name" value="TRNA (CYTOSINE(38)-C(5))-METHYLTRANSFERASE"/>
    <property type="match status" value="1"/>
</dbReference>
<sequence length="430" mass="49421">MDIKVVELFAGVGGFHVGLNRARDFEVVWANQWEPSTKTQHAYNCYINNLGENENFTNEDIAEVWPTTPFHDLLVGGFPCQDYSVARSLQGELGIQGKKGVLFWQIMNVVMYRKPKYVLLENVDRLLKAPASQRGRDFSVMLASFRDAGYDVEWRIINAADYGFAQRRRRVFIFAYKNDSRYAKQQKKLSDEKLLHQEGFFAPSFPVEETPSSKHYTEPFLLPEDIVEISDGFSKTYRNSGIMRNGSVTTNELIPVKKQAKTLGEVVQEVHDKMGLVDESLYLDNSKVNKKGRTEFEEFEYLKGSKRIERTSKTGHKYIYSEGGMAFPESLDAPGRTMLTSEGTKNRSSHVIEDPYTKKIRYLSPEECELLNDFPIGWTDTGMPKRTRYFCMGNALVVGLIEIMGKRIKEIHKLEEEMLQKEGFEQHSFL</sequence>
<evidence type="ECO:0000256" key="4">
    <source>
        <dbReference type="ARBA" id="ARBA00022747"/>
    </source>
</evidence>
<feature type="active site" evidence="5">
    <location>
        <position position="80"/>
    </location>
</feature>
<dbReference type="Gene3D" id="3.40.50.150">
    <property type="entry name" value="Vaccinia Virus protein VP39"/>
    <property type="match status" value="1"/>
</dbReference>
<dbReference type="GO" id="GO:0032259">
    <property type="term" value="P:methylation"/>
    <property type="evidence" value="ECO:0007669"/>
    <property type="project" value="UniProtKB-KW"/>
</dbReference>
<dbReference type="Proteomes" id="UP001597506">
    <property type="component" value="Unassembled WGS sequence"/>
</dbReference>
<evidence type="ECO:0000256" key="6">
    <source>
        <dbReference type="RuleBase" id="RU000416"/>
    </source>
</evidence>
<evidence type="ECO:0000256" key="2">
    <source>
        <dbReference type="ARBA" id="ARBA00022679"/>
    </source>
</evidence>
<evidence type="ECO:0000313" key="9">
    <source>
        <dbReference type="Proteomes" id="UP001597506"/>
    </source>
</evidence>
<evidence type="ECO:0000256" key="3">
    <source>
        <dbReference type="ARBA" id="ARBA00022691"/>
    </source>
</evidence>
<evidence type="ECO:0000256" key="1">
    <source>
        <dbReference type="ARBA" id="ARBA00022603"/>
    </source>
</evidence>
<dbReference type="PROSITE" id="PS00095">
    <property type="entry name" value="C5_MTASE_2"/>
    <property type="match status" value="1"/>
</dbReference>
<dbReference type="PROSITE" id="PS00094">
    <property type="entry name" value="C5_MTASE_1"/>
    <property type="match status" value="1"/>
</dbReference>
<reference evidence="9" key="1">
    <citation type="journal article" date="2019" name="Int. J. Syst. Evol. Microbiol.">
        <title>The Global Catalogue of Microorganisms (GCM) 10K type strain sequencing project: providing services to taxonomists for standard genome sequencing and annotation.</title>
        <authorList>
            <consortium name="The Broad Institute Genomics Platform"/>
            <consortium name="The Broad Institute Genome Sequencing Center for Infectious Disease"/>
            <person name="Wu L."/>
            <person name="Ma J."/>
        </authorList>
    </citation>
    <scope>NUCLEOTIDE SEQUENCE [LARGE SCALE GENOMIC DNA]</scope>
    <source>
        <strain evidence="9">KCTC 3913</strain>
    </source>
</reference>
<evidence type="ECO:0000256" key="7">
    <source>
        <dbReference type="RuleBase" id="RU000417"/>
    </source>
</evidence>
<keyword evidence="2 5" id="KW-0808">Transferase</keyword>
<dbReference type="InterPro" id="IPR029063">
    <property type="entry name" value="SAM-dependent_MTases_sf"/>
</dbReference>
<dbReference type="PROSITE" id="PS51679">
    <property type="entry name" value="SAM_MT_C5"/>
    <property type="match status" value="1"/>
</dbReference>
<proteinExistence type="inferred from homology"/>
<dbReference type="Pfam" id="PF00145">
    <property type="entry name" value="DNA_methylase"/>
    <property type="match status" value="1"/>
</dbReference>
<dbReference type="EMBL" id="JBHUMF010000031">
    <property type="protein sequence ID" value="MFD2681942.1"/>
    <property type="molecule type" value="Genomic_DNA"/>
</dbReference>
<evidence type="ECO:0000313" key="8">
    <source>
        <dbReference type="EMBL" id="MFD2681942.1"/>
    </source>
</evidence>
<dbReference type="RefSeq" id="WP_377936565.1">
    <property type="nucleotide sequence ID" value="NZ_JBHUMF010000031.1"/>
</dbReference>
<dbReference type="PRINTS" id="PR00105">
    <property type="entry name" value="C5METTRFRASE"/>
</dbReference>
<comment type="caution">
    <text evidence="8">The sequence shown here is derived from an EMBL/GenBank/DDBJ whole genome shotgun (WGS) entry which is preliminary data.</text>
</comment>
<dbReference type="InterPro" id="IPR018117">
    <property type="entry name" value="C5_DNA_meth_AS"/>
</dbReference>
<dbReference type="InterPro" id="IPR001525">
    <property type="entry name" value="C5_MeTfrase"/>
</dbReference>
<keyword evidence="9" id="KW-1185">Reference proteome</keyword>
<dbReference type="GO" id="GO:0003886">
    <property type="term" value="F:DNA (cytosine-5-)-methyltransferase activity"/>
    <property type="evidence" value="ECO:0007669"/>
    <property type="project" value="UniProtKB-EC"/>
</dbReference>
<evidence type="ECO:0000256" key="5">
    <source>
        <dbReference type="PROSITE-ProRule" id="PRU01016"/>
    </source>
</evidence>